<keyword evidence="6" id="KW-0061">Asparagine biosynthesis</keyword>
<keyword evidence="3 5" id="KW-0067">ATP-binding</keyword>
<keyword evidence="4 6" id="KW-0315">Glutamine amidotransferase</keyword>
<evidence type="ECO:0000256" key="6">
    <source>
        <dbReference type="PIRSR" id="PIRSR001589-1"/>
    </source>
</evidence>
<gene>
    <name evidence="10" type="ORF">FIBSPDRAFT_1047335</name>
</gene>
<dbReference type="SUPFAM" id="SSF52402">
    <property type="entry name" value="Adenine nucleotide alpha hydrolases-like"/>
    <property type="match status" value="1"/>
</dbReference>
<dbReference type="InterPro" id="IPR001962">
    <property type="entry name" value="Asn_synthase"/>
</dbReference>
<dbReference type="PROSITE" id="PS51278">
    <property type="entry name" value="GATASE_TYPE_2"/>
    <property type="match status" value="1"/>
</dbReference>
<accession>A0A166FDQ6</accession>
<comment type="similarity">
    <text evidence="1">Belongs to the asparagine synthetase family.</text>
</comment>
<dbReference type="EMBL" id="KV417590">
    <property type="protein sequence ID" value="KZP16696.1"/>
    <property type="molecule type" value="Genomic_DNA"/>
</dbReference>
<evidence type="ECO:0000256" key="5">
    <source>
        <dbReference type="PIRNR" id="PIRNR001589"/>
    </source>
</evidence>
<dbReference type="InterPro" id="IPR051786">
    <property type="entry name" value="ASN_synthetase/amidase"/>
</dbReference>
<dbReference type="OrthoDB" id="409189at2759"/>
<dbReference type="GO" id="GO:0005524">
    <property type="term" value="F:ATP binding"/>
    <property type="evidence" value="ECO:0007669"/>
    <property type="project" value="UniProtKB-KW"/>
</dbReference>
<organism evidence="10 11">
    <name type="scientific">Athelia psychrophila</name>
    <dbReference type="NCBI Taxonomy" id="1759441"/>
    <lineage>
        <taxon>Eukaryota</taxon>
        <taxon>Fungi</taxon>
        <taxon>Dikarya</taxon>
        <taxon>Basidiomycota</taxon>
        <taxon>Agaricomycotina</taxon>
        <taxon>Agaricomycetes</taxon>
        <taxon>Agaricomycetidae</taxon>
        <taxon>Atheliales</taxon>
        <taxon>Atheliaceae</taxon>
        <taxon>Athelia</taxon>
    </lineage>
</organism>
<dbReference type="InterPro" id="IPR033738">
    <property type="entry name" value="AsnB_N"/>
</dbReference>
<dbReference type="CDD" id="cd00712">
    <property type="entry name" value="AsnB"/>
    <property type="match status" value="1"/>
</dbReference>
<dbReference type="Pfam" id="PF13537">
    <property type="entry name" value="GATase_7"/>
    <property type="match status" value="1"/>
</dbReference>
<dbReference type="InterPro" id="IPR014729">
    <property type="entry name" value="Rossmann-like_a/b/a_fold"/>
</dbReference>
<reference evidence="10 11" key="1">
    <citation type="journal article" date="2016" name="Mol. Biol. Evol.">
        <title>Comparative Genomics of Early-Diverging Mushroom-Forming Fungi Provides Insights into the Origins of Lignocellulose Decay Capabilities.</title>
        <authorList>
            <person name="Nagy L.G."/>
            <person name="Riley R."/>
            <person name="Tritt A."/>
            <person name="Adam C."/>
            <person name="Daum C."/>
            <person name="Floudas D."/>
            <person name="Sun H."/>
            <person name="Yadav J.S."/>
            <person name="Pangilinan J."/>
            <person name="Larsson K.H."/>
            <person name="Matsuura K."/>
            <person name="Barry K."/>
            <person name="Labutti K."/>
            <person name="Kuo R."/>
            <person name="Ohm R.A."/>
            <person name="Bhattacharya S.S."/>
            <person name="Shirouzu T."/>
            <person name="Yoshinaga Y."/>
            <person name="Martin F.M."/>
            <person name="Grigoriev I.V."/>
            <person name="Hibbett D.S."/>
        </authorList>
    </citation>
    <scope>NUCLEOTIDE SEQUENCE [LARGE SCALE GENOMIC DNA]</scope>
    <source>
        <strain evidence="10 11">CBS 109695</strain>
    </source>
</reference>
<keyword evidence="11" id="KW-1185">Reference proteome</keyword>
<dbReference type="InterPro" id="IPR006426">
    <property type="entry name" value="Asn_synth_AEB"/>
</dbReference>
<feature type="active site" description="For GATase activity" evidence="6">
    <location>
        <position position="2"/>
    </location>
</feature>
<keyword evidence="2 5" id="KW-0547">Nucleotide-binding</keyword>
<dbReference type="GO" id="GO:0004066">
    <property type="term" value="F:asparagine synthase (glutamine-hydrolyzing) activity"/>
    <property type="evidence" value="ECO:0007669"/>
    <property type="project" value="InterPro"/>
</dbReference>
<evidence type="ECO:0000256" key="1">
    <source>
        <dbReference type="ARBA" id="ARBA00005752"/>
    </source>
</evidence>
<dbReference type="AlphaFoldDB" id="A0A166FDQ6"/>
<evidence type="ECO:0000256" key="3">
    <source>
        <dbReference type="ARBA" id="ARBA00022840"/>
    </source>
</evidence>
<dbReference type="PANTHER" id="PTHR43284">
    <property type="entry name" value="ASPARAGINE SYNTHETASE (GLUTAMINE-HYDROLYZING)"/>
    <property type="match status" value="1"/>
</dbReference>
<feature type="domain" description="Glutamine amidotransferase type-2" evidence="9">
    <location>
        <begin position="2"/>
        <end position="216"/>
    </location>
</feature>
<dbReference type="NCBIfam" id="TIGR01536">
    <property type="entry name" value="asn_synth_AEB"/>
    <property type="match status" value="1"/>
</dbReference>
<dbReference type="STRING" id="436010.A0A166FDQ6"/>
<sequence length="722" mass="80294">MCGISAIYYPDPVASPNDADSLKVALEDSLQAIQHRGPDSYGTYISPDRRVGLGHVRLSIIDLAHGQQPLSDEDEVIHCVVNGELYDYANIRSDLEAKGSIFKTQSDSELVVQLYKHHGVDLFPLLRGEFAFVLYDKRRHLLFSARDRFGIKPLYYTLSGGRLLLASEAKAFPALGWKPEWDLESIVNNGNLTDDRTIFKGVFKLPPGQYLTFDRFARLKTVTYWDLTYEKPAAPIQSLDEMVMNVRDHLTEAVKLRLRSDVPLAVYLSGGIDSAVVAGLATSILRETNPDAKLTTFTLAFPDAGDKVDEGPIARRMAASIGADFITVEPSEADLVNTIDQCVYHSEGPISSFHGPGKIILSKFVVLSGEGSDEIFGGYASLLLDYLRQPDHLAEDLNIPTPSAIERDAILHKLENTPPSQDHLSISDSSFSDAKVARSMLGGICSHRLYASMTPPGEIFLPTLLQRTGQPDGTRAVAEGFDGRVRHNAQSGHWHSLHTALYTVSKTQMPNFVLNQEGERAEMANSLEGRPPFLDHKLVEYVNTLPPSVKIMPICEKNEETGEKSWSFVEKWILRQAVKPYVTDELFNRKKAQYNAPLARPGKIVQNAARLSPLQEVFRARLNRATVERLGWANWRVIEPILSSYLATPESPTDGGLDRRARLLLYLLSFVILQERFNVPSAQLRPREAKHAVRVSWTASSVSSAGVKVAEDLNSQLRRILV</sequence>
<keyword evidence="6" id="KW-0028">Amino-acid biosynthesis</keyword>
<dbReference type="InterPro" id="IPR017932">
    <property type="entry name" value="GATase_2_dom"/>
</dbReference>
<evidence type="ECO:0000256" key="8">
    <source>
        <dbReference type="PIRSR" id="PIRSR001589-3"/>
    </source>
</evidence>
<feature type="binding site" evidence="7">
    <location>
        <begin position="368"/>
        <end position="369"/>
    </location>
    <ligand>
        <name>ATP</name>
        <dbReference type="ChEBI" id="CHEBI:30616"/>
    </ligand>
</feature>
<protein>
    <submittedName>
        <fullName evidence="10">Asparagine synthase</fullName>
    </submittedName>
</protein>
<evidence type="ECO:0000313" key="11">
    <source>
        <dbReference type="Proteomes" id="UP000076532"/>
    </source>
</evidence>
<dbReference type="PANTHER" id="PTHR43284:SF1">
    <property type="entry name" value="ASPARAGINE SYNTHETASE"/>
    <property type="match status" value="1"/>
</dbReference>
<dbReference type="Proteomes" id="UP000076532">
    <property type="component" value="Unassembled WGS sequence"/>
</dbReference>
<dbReference type="GO" id="GO:0006529">
    <property type="term" value="P:asparagine biosynthetic process"/>
    <property type="evidence" value="ECO:0007669"/>
    <property type="project" value="UniProtKB-KW"/>
</dbReference>
<proteinExistence type="inferred from homology"/>
<name>A0A166FDQ6_9AGAM</name>
<feature type="site" description="Important for beta-aspartyl-AMP intermediate formation" evidence="8">
    <location>
        <position position="370"/>
    </location>
</feature>
<dbReference type="Pfam" id="PF00733">
    <property type="entry name" value="Asn_synthase"/>
    <property type="match status" value="1"/>
</dbReference>
<dbReference type="SUPFAM" id="SSF56235">
    <property type="entry name" value="N-terminal nucleophile aminohydrolases (Ntn hydrolases)"/>
    <property type="match status" value="1"/>
</dbReference>
<evidence type="ECO:0000259" key="9">
    <source>
        <dbReference type="PROSITE" id="PS51278"/>
    </source>
</evidence>
<dbReference type="PIRSF" id="PIRSF001589">
    <property type="entry name" value="Asn_synthetase_glu-h"/>
    <property type="match status" value="1"/>
</dbReference>
<evidence type="ECO:0000313" key="10">
    <source>
        <dbReference type="EMBL" id="KZP16696.1"/>
    </source>
</evidence>
<dbReference type="Gene3D" id="3.60.20.10">
    <property type="entry name" value="Glutamine Phosphoribosylpyrophosphate, subunit 1, domain 1"/>
    <property type="match status" value="1"/>
</dbReference>
<evidence type="ECO:0000256" key="7">
    <source>
        <dbReference type="PIRSR" id="PIRSR001589-2"/>
    </source>
</evidence>
<dbReference type="GO" id="GO:0005829">
    <property type="term" value="C:cytosol"/>
    <property type="evidence" value="ECO:0007669"/>
    <property type="project" value="TreeGrafter"/>
</dbReference>
<dbReference type="Gene3D" id="3.40.50.620">
    <property type="entry name" value="HUPs"/>
    <property type="match status" value="2"/>
</dbReference>
<evidence type="ECO:0000256" key="4">
    <source>
        <dbReference type="ARBA" id="ARBA00022962"/>
    </source>
</evidence>
<evidence type="ECO:0000256" key="2">
    <source>
        <dbReference type="ARBA" id="ARBA00022741"/>
    </source>
</evidence>
<dbReference type="CDD" id="cd01991">
    <property type="entry name" value="Asn_synthase_B_C"/>
    <property type="match status" value="1"/>
</dbReference>
<feature type="binding site" evidence="7">
    <location>
        <position position="107"/>
    </location>
    <ligand>
        <name>L-glutamine</name>
        <dbReference type="ChEBI" id="CHEBI:58359"/>
    </ligand>
</feature>
<dbReference type="InterPro" id="IPR029055">
    <property type="entry name" value="Ntn_hydrolases_N"/>
</dbReference>